<dbReference type="EMBL" id="CP028923">
    <property type="protein sequence ID" value="QCK15822.1"/>
    <property type="molecule type" value="Genomic_DNA"/>
</dbReference>
<gene>
    <name evidence="1" type="ORF">DCC35_14245</name>
</gene>
<accession>A0A4D7JT15</accession>
<keyword evidence="2" id="KW-1185">Reference proteome</keyword>
<sequence length="263" mass="27482">MKNLGKILLMTAIIISCKSEKNPAPGGSCEEPFDITVSNIMPANCDAEDGSFEWTTNPTKNIASMTVGGQSVTVSSTVADLAAGIYELVLVAEDGCESTVNITIPSESGLTASLDQINATDCDVDNGSVSLSASGGTEPYTYDVDGSTNQTGSFEGLTFGDYTATIIDNNGCAATVNFNIDASVSFSTDVEPLIQNNCAVSGCHVSGTGRVVLADYNDIQSNANNIRQRVSTGVMPPQNSGYDLTQQQRDDIVCWVDAGAKNN</sequence>
<organism evidence="1 2">
    <name type="scientific">Mangrovivirga cuniculi</name>
    <dbReference type="NCBI Taxonomy" id="2715131"/>
    <lineage>
        <taxon>Bacteria</taxon>
        <taxon>Pseudomonadati</taxon>
        <taxon>Bacteroidota</taxon>
        <taxon>Cytophagia</taxon>
        <taxon>Cytophagales</taxon>
        <taxon>Mangrovivirgaceae</taxon>
        <taxon>Mangrovivirga</taxon>
    </lineage>
</organism>
<dbReference type="KEGG" id="fpf:DCC35_14245"/>
<dbReference type="Proteomes" id="UP000298616">
    <property type="component" value="Chromosome"/>
</dbReference>
<protein>
    <recommendedName>
        <fullName evidence="3">SprB repeat-containing protein</fullName>
    </recommendedName>
</protein>
<dbReference type="AlphaFoldDB" id="A0A4D7JT15"/>
<evidence type="ECO:0000313" key="2">
    <source>
        <dbReference type="Proteomes" id="UP000298616"/>
    </source>
</evidence>
<dbReference type="PROSITE" id="PS51257">
    <property type="entry name" value="PROKAR_LIPOPROTEIN"/>
    <property type="match status" value="1"/>
</dbReference>
<evidence type="ECO:0008006" key="3">
    <source>
        <dbReference type="Google" id="ProtNLM"/>
    </source>
</evidence>
<reference evidence="1 2" key="1">
    <citation type="submission" date="2018-04" db="EMBL/GenBank/DDBJ databases">
        <title>Complete genome uncultured novel isolate.</title>
        <authorList>
            <person name="Merlino G."/>
        </authorList>
    </citation>
    <scope>NUCLEOTIDE SEQUENCE [LARGE SCALE GENOMIC DNA]</scope>
    <source>
        <strain evidence="2">R1DC9</strain>
    </source>
</reference>
<name>A0A4D7JT15_9BACT</name>
<proteinExistence type="predicted"/>
<evidence type="ECO:0000313" key="1">
    <source>
        <dbReference type="EMBL" id="QCK15822.1"/>
    </source>
</evidence>